<keyword evidence="1" id="KW-1133">Transmembrane helix</keyword>
<dbReference type="RefSeq" id="WP_342883817.1">
    <property type="nucleotide sequence ID" value="NZ_JBBMQU010000013.1"/>
</dbReference>
<feature type="transmembrane region" description="Helical" evidence="1">
    <location>
        <begin position="127"/>
        <end position="147"/>
    </location>
</feature>
<organism evidence="2 3">
    <name type="scientific">Pseudoalteromonas neustonica</name>
    <dbReference type="NCBI Taxonomy" id="1840331"/>
    <lineage>
        <taxon>Bacteria</taxon>
        <taxon>Pseudomonadati</taxon>
        <taxon>Pseudomonadota</taxon>
        <taxon>Gammaproteobacteria</taxon>
        <taxon>Alteromonadales</taxon>
        <taxon>Pseudoalteromonadaceae</taxon>
        <taxon>Pseudoalteromonas</taxon>
    </lineage>
</organism>
<reference evidence="2 3" key="1">
    <citation type="submission" date="2024-03" db="EMBL/GenBank/DDBJ databases">
        <title>Community enrichment and isolation of bacterial strains for fucoidan degradation.</title>
        <authorList>
            <person name="Sichert A."/>
        </authorList>
    </citation>
    <scope>NUCLEOTIDE SEQUENCE [LARGE SCALE GENOMIC DNA]</scope>
    <source>
        <strain evidence="2 3">AS81</strain>
    </source>
</reference>
<protein>
    <recommendedName>
        <fullName evidence="4">DUF3592 domain-containing protein</fullName>
    </recommendedName>
</protein>
<evidence type="ECO:0000256" key="1">
    <source>
        <dbReference type="SAM" id="Phobius"/>
    </source>
</evidence>
<gene>
    <name evidence="2" type="ORF">WNY63_09415</name>
</gene>
<feature type="transmembrane region" description="Helical" evidence="1">
    <location>
        <begin position="6"/>
        <end position="30"/>
    </location>
</feature>
<evidence type="ECO:0000313" key="3">
    <source>
        <dbReference type="Proteomes" id="UP001388366"/>
    </source>
</evidence>
<keyword evidence="3" id="KW-1185">Reference proteome</keyword>
<proteinExistence type="predicted"/>
<comment type="caution">
    <text evidence="2">The sequence shown here is derived from an EMBL/GenBank/DDBJ whole genome shotgun (WGS) entry which is preliminary data.</text>
</comment>
<dbReference type="EMBL" id="JBBMQU010000013">
    <property type="protein sequence ID" value="MEM5550945.1"/>
    <property type="molecule type" value="Genomic_DNA"/>
</dbReference>
<sequence>MNIKNISIYGMFLSGLSIMLIGIFNFNTLYEVPSLSRLKEYSGVIEEYSCTNSRFGNVLGLKFKNIDRIVTVRKVEINCDDIRANISNNRNVTVWIDIRKGSPVAYALQTGNIELFSNELGTKRKDVNLLGLIMIVVGSILLFKSYYLNKKHAFL</sequence>
<dbReference type="Proteomes" id="UP001388366">
    <property type="component" value="Unassembled WGS sequence"/>
</dbReference>
<keyword evidence="1" id="KW-0812">Transmembrane</keyword>
<keyword evidence="1" id="KW-0472">Membrane</keyword>
<evidence type="ECO:0008006" key="4">
    <source>
        <dbReference type="Google" id="ProtNLM"/>
    </source>
</evidence>
<evidence type="ECO:0000313" key="2">
    <source>
        <dbReference type="EMBL" id="MEM5550945.1"/>
    </source>
</evidence>
<name>A0ABU9U2G0_9GAMM</name>
<accession>A0ABU9U2G0</accession>